<comment type="caution">
    <text evidence="3">The sequence shown here is derived from an EMBL/GenBank/DDBJ whole genome shotgun (WGS) entry which is preliminary data.</text>
</comment>
<dbReference type="SUPFAM" id="SSF56112">
    <property type="entry name" value="Protein kinase-like (PK-like)"/>
    <property type="match status" value="1"/>
</dbReference>
<protein>
    <recommendedName>
        <fullName evidence="2">Aminoglycoside phosphotransferase domain-containing protein</fullName>
    </recommendedName>
</protein>
<dbReference type="InterPro" id="IPR011009">
    <property type="entry name" value="Kinase-like_dom_sf"/>
</dbReference>
<feature type="domain" description="Aminoglycoside phosphotransferase" evidence="2">
    <location>
        <begin position="150"/>
        <end position="402"/>
    </location>
</feature>
<keyword evidence="4" id="KW-1185">Reference proteome</keyword>
<evidence type="ECO:0000313" key="3">
    <source>
        <dbReference type="EMBL" id="CAK7220513.1"/>
    </source>
</evidence>
<sequence>MADDWLVETPENFQSASQPLTPELSLSSTSPSSTYSSYAPSSSLFASRSDRFLGSSPPGYTVTTVDSADITPRGSWLPNFDYHIVLSLDAPFCQTDTENDEVLSRPGSVTPRCLPRFDELSFADIEALEELPGSSGRRQSSSFRFGLSQVIKISPHRSILYEARVLAYIRRVFPTIPVPQVLDVRQLCDTTGRVRYCMLMEYIDGIGADEAACEWSYEETRAFMHSVESLRQTLAGSTSNCIQAVDGGDESTDGDYEMSDDEPGADTAVGEKASGTQLTTDDSKRDAFVQDELFDHIRQTMDRGPFTSEAVFVEAVGIAFQRRGTGAPRLDLVSRMVDQISKPCQVDEPFYLQHANLTLGNFLVRRTQQPGGGGTPEIVGVLGWGQAGFYPAWWELAKMAASEDRLLVDLAVQDEAFLRYSQHASVMLHVRDIIY</sequence>
<feature type="region of interest" description="Disordered" evidence="1">
    <location>
        <begin position="241"/>
        <end position="282"/>
    </location>
</feature>
<dbReference type="Proteomes" id="UP001642406">
    <property type="component" value="Unassembled WGS sequence"/>
</dbReference>
<evidence type="ECO:0000259" key="2">
    <source>
        <dbReference type="Pfam" id="PF01636"/>
    </source>
</evidence>
<evidence type="ECO:0000256" key="1">
    <source>
        <dbReference type="SAM" id="MobiDB-lite"/>
    </source>
</evidence>
<feature type="region of interest" description="Disordered" evidence="1">
    <location>
        <begin position="1"/>
        <end position="33"/>
    </location>
</feature>
<feature type="compositionally biased region" description="Polar residues" evidence="1">
    <location>
        <begin position="11"/>
        <end position="20"/>
    </location>
</feature>
<dbReference type="EMBL" id="CAWUHC010000031">
    <property type="protein sequence ID" value="CAK7220513.1"/>
    <property type="molecule type" value="Genomic_DNA"/>
</dbReference>
<accession>A0ABP0BLK5</accession>
<feature type="compositionally biased region" description="Acidic residues" evidence="1">
    <location>
        <begin position="247"/>
        <end position="264"/>
    </location>
</feature>
<evidence type="ECO:0000313" key="4">
    <source>
        <dbReference type="Proteomes" id="UP001642406"/>
    </source>
</evidence>
<proteinExistence type="predicted"/>
<dbReference type="PANTHER" id="PTHR21310:SF15">
    <property type="entry name" value="AMINOGLYCOSIDE PHOSPHOTRANSFERASE DOMAIN-CONTAINING PROTEIN"/>
    <property type="match status" value="1"/>
</dbReference>
<dbReference type="Pfam" id="PF01636">
    <property type="entry name" value="APH"/>
    <property type="match status" value="1"/>
</dbReference>
<dbReference type="PANTHER" id="PTHR21310">
    <property type="entry name" value="AMINOGLYCOSIDE PHOSPHOTRANSFERASE-RELATED-RELATED"/>
    <property type="match status" value="1"/>
</dbReference>
<dbReference type="InterPro" id="IPR002575">
    <property type="entry name" value="Aminoglycoside_PTrfase"/>
</dbReference>
<dbReference type="InterPro" id="IPR051678">
    <property type="entry name" value="AGP_Transferase"/>
</dbReference>
<organism evidence="3 4">
    <name type="scientific">Sporothrix bragantina</name>
    <dbReference type="NCBI Taxonomy" id="671064"/>
    <lineage>
        <taxon>Eukaryota</taxon>
        <taxon>Fungi</taxon>
        <taxon>Dikarya</taxon>
        <taxon>Ascomycota</taxon>
        <taxon>Pezizomycotina</taxon>
        <taxon>Sordariomycetes</taxon>
        <taxon>Sordariomycetidae</taxon>
        <taxon>Ophiostomatales</taxon>
        <taxon>Ophiostomataceae</taxon>
        <taxon>Sporothrix</taxon>
    </lineage>
</organism>
<reference evidence="3 4" key="1">
    <citation type="submission" date="2024-01" db="EMBL/GenBank/DDBJ databases">
        <authorList>
            <person name="Allen C."/>
            <person name="Tagirdzhanova G."/>
        </authorList>
    </citation>
    <scope>NUCLEOTIDE SEQUENCE [LARGE SCALE GENOMIC DNA]</scope>
</reference>
<name>A0ABP0BLK5_9PEZI</name>
<gene>
    <name evidence="3" type="ORF">SBRCBS47491_004213</name>
</gene>